<dbReference type="InterPro" id="IPR014942">
    <property type="entry name" value="AbiEii"/>
</dbReference>
<feature type="non-terminal residue" evidence="1">
    <location>
        <position position="348"/>
    </location>
</feature>
<sequence>MKFIDLSKEDSLDILDRVSNELNIRQREVIKKDWWVTAVLRAMFSLPYANHLSFKGGTSLSKCWHLIDRFSEDIDIAIDREFLGFSGTLSKTQISDKLRREACSFVRETMQYDLAEQLYKDGISKEKFKVNVNITPISTTDPEVININYDSVLSFSIDGLDGNQYILPKVKIEVSGRSMSEPVSEIALNSMIDQVYPNTPFAEPKFMVRAVLPERTFLEKIFLLHEEFAKPKDLIRVERMSRHMYDIGQMLKTPIAERAINDACLYRQVVEHRRTFIGLRGFDYDTLYPATLNIVPPASIIEQWKDDYENMRMHMIYGKSVPFEELVNKLKELIGGIKIRLKISIFYG</sequence>
<proteinExistence type="predicted"/>
<protein>
    <submittedName>
        <fullName evidence="1">Nucleotidyl transferase AbiEii/AbiGii toxin family protein</fullName>
    </submittedName>
</protein>
<dbReference type="Pfam" id="PF08843">
    <property type="entry name" value="AbiEii"/>
    <property type="match status" value="1"/>
</dbReference>
<dbReference type="Gene3D" id="3.10.450.620">
    <property type="entry name" value="JHP933, nucleotidyltransferase-like core domain"/>
    <property type="match status" value="1"/>
</dbReference>
<comment type="caution">
    <text evidence="1">The sequence shown here is derived from an EMBL/GenBank/DDBJ whole genome shotgun (WGS) entry which is preliminary data.</text>
</comment>
<dbReference type="GO" id="GO:0016740">
    <property type="term" value="F:transferase activity"/>
    <property type="evidence" value="ECO:0007669"/>
    <property type="project" value="UniProtKB-KW"/>
</dbReference>
<dbReference type="AlphaFoldDB" id="A0A3R6DZQ3"/>
<accession>A0A3R6DZQ3</accession>
<gene>
    <name evidence="1" type="ORF">DW250_15515</name>
</gene>
<dbReference type="RefSeq" id="WP_147380050.1">
    <property type="nucleotide sequence ID" value="NZ_QRIN01000116.1"/>
</dbReference>
<name>A0A3R6DZQ3_9BACT</name>
<dbReference type="Proteomes" id="UP000286501">
    <property type="component" value="Unassembled WGS sequence"/>
</dbReference>
<evidence type="ECO:0000313" key="1">
    <source>
        <dbReference type="EMBL" id="RHG61062.1"/>
    </source>
</evidence>
<evidence type="ECO:0000313" key="2">
    <source>
        <dbReference type="Proteomes" id="UP000286501"/>
    </source>
</evidence>
<reference evidence="1 2" key="1">
    <citation type="submission" date="2018-08" db="EMBL/GenBank/DDBJ databases">
        <title>A genome reference for cultivated species of the human gut microbiota.</title>
        <authorList>
            <person name="Zou Y."/>
            <person name="Xue W."/>
            <person name="Luo G."/>
        </authorList>
    </citation>
    <scope>NUCLEOTIDE SEQUENCE [LARGE SCALE GENOMIC DNA]</scope>
    <source>
        <strain evidence="1 2">AM22-1</strain>
    </source>
</reference>
<keyword evidence="1" id="KW-0808">Transferase</keyword>
<organism evidence="1 2">
    <name type="scientific">Segatella copri</name>
    <dbReference type="NCBI Taxonomy" id="165179"/>
    <lineage>
        <taxon>Bacteria</taxon>
        <taxon>Pseudomonadati</taxon>
        <taxon>Bacteroidota</taxon>
        <taxon>Bacteroidia</taxon>
        <taxon>Bacteroidales</taxon>
        <taxon>Prevotellaceae</taxon>
        <taxon>Segatella</taxon>
    </lineage>
</organism>
<dbReference type="EMBL" id="QRIN01000116">
    <property type="protein sequence ID" value="RHG61062.1"/>
    <property type="molecule type" value="Genomic_DNA"/>
</dbReference>